<keyword evidence="2" id="KW-0479">Metal-binding</keyword>
<evidence type="ECO:0000259" key="4">
    <source>
        <dbReference type="PROSITE" id="PS50991"/>
    </source>
</evidence>
<dbReference type="Proteomes" id="UP000502259">
    <property type="component" value="Chromosome"/>
</dbReference>
<accession>A0A6F8U746</accession>
<evidence type="ECO:0000256" key="2">
    <source>
        <dbReference type="ARBA" id="ARBA00022723"/>
    </source>
</evidence>
<comment type="similarity">
    <text evidence="1">Belongs to the HMG-CoA lyase family.</text>
</comment>
<dbReference type="InterPro" id="IPR013785">
    <property type="entry name" value="Aldolase_TIM"/>
</dbReference>
<dbReference type="GO" id="GO:0046872">
    <property type="term" value="F:metal ion binding"/>
    <property type="evidence" value="ECO:0007669"/>
    <property type="project" value="UniProtKB-KW"/>
</dbReference>
<dbReference type="PANTHER" id="PTHR42738">
    <property type="entry name" value="HYDROXYMETHYLGLUTARYL-COA LYASE"/>
    <property type="match status" value="1"/>
</dbReference>
<dbReference type="NCBIfam" id="NF004283">
    <property type="entry name" value="PRK05692.1"/>
    <property type="match status" value="1"/>
</dbReference>
<evidence type="ECO:0000313" key="5">
    <source>
        <dbReference type="EMBL" id="BCB09302.1"/>
    </source>
</evidence>
<dbReference type="SUPFAM" id="SSF51569">
    <property type="entry name" value="Aldolase"/>
    <property type="match status" value="1"/>
</dbReference>
<organism evidence="5 6">
    <name type="scientific">Halomonas hydrothermalis</name>
    <dbReference type="NCBI Taxonomy" id="115561"/>
    <lineage>
        <taxon>Bacteria</taxon>
        <taxon>Pseudomonadati</taxon>
        <taxon>Pseudomonadota</taxon>
        <taxon>Gammaproteobacteria</taxon>
        <taxon>Oceanospirillales</taxon>
        <taxon>Halomonadaceae</taxon>
        <taxon>Halomonas</taxon>
    </lineage>
</organism>
<dbReference type="GO" id="GO:0004419">
    <property type="term" value="F:hydroxymethylglutaryl-CoA lyase activity"/>
    <property type="evidence" value="ECO:0007669"/>
    <property type="project" value="TreeGrafter"/>
</dbReference>
<keyword evidence="3 5" id="KW-0456">Lyase</keyword>
<dbReference type="InterPro" id="IPR043594">
    <property type="entry name" value="HMGL"/>
</dbReference>
<reference evidence="5 6" key="1">
    <citation type="submission" date="2020-03" db="EMBL/GenBank/DDBJ databases">
        <title>Complete Genome Sequence of Halomonas hydrothermalis Strain Slthf2, Halophilic Bacterium Isolated from Deep-Sea Hydrothermal-Vent Environments.</title>
        <authorList>
            <person name="Takeyama N."/>
            <person name="Huang M."/>
            <person name="Sato K."/>
            <person name="Galipon J."/>
            <person name="Arakawa K."/>
        </authorList>
    </citation>
    <scope>NUCLEOTIDE SEQUENCE [LARGE SCALE GENOMIC DNA]</scope>
    <source>
        <strain evidence="5 6">Slthf2</strain>
    </source>
</reference>
<dbReference type="AlphaFoldDB" id="A0A6F8U746"/>
<dbReference type="GO" id="GO:0006552">
    <property type="term" value="P:L-leucine catabolic process"/>
    <property type="evidence" value="ECO:0007669"/>
    <property type="project" value="TreeGrafter"/>
</dbReference>
<dbReference type="Gene3D" id="3.20.20.70">
    <property type="entry name" value="Aldolase class I"/>
    <property type="match status" value="1"/>
</dbReference>
<dbReference type="GO" id="GO:0046951">
    <property type="term" value="P:ketone body biosynthetic process"/>
    <property type="evidence" value="ECO:0007669"/>
    <property type="project" value="TreeGrafter"/>
</dbReference>
<evidence type="ECO:0000313" key="6">
    <source>
        <dbReference type="Proteomes" id="UP000502259"/>
    </source>
</evidence>
<evidence type="ECO:0000256" key="1">
    <source>
        <dbReference type="ARBA" id="ARBA00009405"/>
    </source>
</evidence>
<dbReference type="FunFam" id="3.20.20.70:FF:000071">
    <property type="entry name" value="Hydroxymethylglutaryl-CoA lyase"/>
    <property type="match status" value="1"/>
</dbReference>
<name>A0A6F8U746_9GAMM</name>
<gene>
    <name evidence="5" type="ORF">HHSLTHF2_31920</name>
</gene>
<proteinExistence type="inferred from homology"/>
<dbReference type="PROSITE" id="PS50991">
    <property type="entry name" value="PYR_CT"/>
    <property type="match status" value="1"/>
</dbReference>
<dbReference type="EMBL" id="AP022843">
    <property type="protein sequence ID" value="BCB09302.1"/>
    <property type="molecule type" value="Genomic_DNA"/>
</dbReference>
<dbReference type="InterPro" id="IPR000891">
    <property type="entry name" value="PYR_CT"/>
</dbReference>
<dbReference type="CDD" id="cd07938">
    <property type="entry name" value="DRE_TIM_HMGL"/>
    <property type="match status" value="1"/>
</dbReference>
<feature type="domain" description="Pyruvate carboxyltransferase" evidence="4">
    <location>
        <begin position="20"/>
        <end position="287"/>
    </location>
</feature>
<dbReference type="RefSeq" id="WP_232060271.1">
    <property type="nucleotide sequence ID" value="NZ_AP022843.1"/>
</dbReference>
<dbReference type="Pfam" id="PF00682">
    <property type="entry name" value="HMGL-like"/>
    <property type="match status" value="1"/>
</dbReference>
<dbReference type="PANTHER" id="PTHR42738:SF7">
    <property type="entry name" value="HYDROXYMETHYLGLUTARYL-COA LYASE"/>
    <property type="match status" value="1"/>
</dbReference>
<sequence length="320" mass="34187">MHKSTSQPMPFPTAPCPKKIEINEVAPRDGLQIEARFIPTDDKIRWIDALSTTGLRRIEATSFTSPKAIPNLRDAAEVVTGIQRRAGVDISVLVPNLKGMERALACQVDEINLVMSASDSHGLTNLRMTPEQSLEQFAAIVEASQGSGVFINASLSTTFGCPFEGEVPETRVLTLVEQLIALGIQGVTLCDTTGMANPAQVRRLCDAVLERWPETPFTLHFHNTRGMGLANALAAWQAGINRFDASLGGLGGCPFAPGASGNVCTEDLVHMFAAMGVDTGVDLDALLDVAATLPTLIGHDVPGQVVKAGKSSRRYAMPKR</sequence>
<keyword evidence="6" id="KW-1185">Reference proteome</keyword>
<evidence type="ECO:0000256" key="3">
    <source>
        <dbReference type="ARBA" id="ARBA00023239"/>
    </source>
</evidence>
<protein>
    <submittedName>
        <fullName evidence="5">Hydroxymethylglutaryl-CoA lyase</fullName>
    </submittedName>
</protein>